<dbReference type="InterPro" id="IPR017871">
    <property type="entry name" value="ABC_transporter-like_CS"/>
</dbReference>
<comment type="caution">
    <text evidence="7">The sequence shown here is derived from an EMBL/GenBank/DDBJ whole genome shotgun (WGS) entry which is preliminary data.</text>
</comment>
<dbReference type="PROSITE" id="PS50893">
    <property type="entry name" value="ABC_TRANSPORTER_2"/>
    <property type="match status" value="2"/>
</dbReference>
<accession>A0A2H9TBW3</accession>
<dbReference type="SMART" id="SM00382">
    <property type="entry name" value="AAA"/>
    <property type="match status" value="2"/>
</dbReference>
<evidence type="ECO:0000256" key="4">
    <source>
        <dbReference type="SAM" id="Coils"/>
    </source>
</evidence>
<dbReference type="SUPFAM" id="SSF52540">
    <property type="entry name" value="P-loop containing nucleoside triphosphate hydrolases"/>
    <property type="match status" value="2"/>
</dbReference>
<dbReference type="CDD" id="cd03221">
    <property type="entry name" value="ABCF_EF-3"/>
    <property type="match status" value="2"/>
</dbReference>
<dbReference type="Gene3D" id="3.40.50.300">
    <property type="entry name" value="P-loop containing nucleotide triphosphate hydrolases"/>
    <property type="match status" value="2"/>
</dbReference>
<dbReference type="InterPro" id="IPR032781">
    <property type="entry name" value="ABC_tran_Xtn"/>
</dbReference>
<dbReference type="GO" id="GO:0005524">
    <property type="term" value="F:ATP binding"/>
    <property type="evidence" value="ECO:0007669"/>
    <property type="project" value="UniProtKB-KW"/>
</dbReference>
<dbReference type="InterPro" id="IPR050611">
    <property type="entry name" value="ABCF"/>
</dbReference>
<evidence type="ECO:0000256" key="3">
    <source>
        <dbReference type="ARBA" id="ARBA00022840"/>
    </source>
</evidence>
<protein>
    <submittedName>
        <fullName evidence="7">Putative ABC transporter ATP-binding protein YheS</fullName>
    </submittedName>
</protein>
<dbReference type="AlphaFoldDB" id="A0A2H9TBW3"/>
<dbReference type="FunFam" id="3.40.50.300:FF:002053">
    <property type="entry name" value="ABC transporter ATP-binding protein"/>
    <property type="match status" value="1"/>
</dbReference>
<dbReference type="PANTHER" id="PTHR19211">
    <property type="entry name" value="ATP-BINDING TRANSPORT PROTEIN-RELATED"/>
    <property type="match status" value="1"/>
</dbReference>
<sequence length="639" mass="71576">MHNMITLSAVSLIRAGKTLLNNVSLSIPLGHHVGLVGRNGCGKSSLMALLTGELQPDNGEVTIDAGLVQAHMAQEIDVKDQTAMDYVLDGDQRLRKIQRAIALAEQEGAHEKLAIYHEQLLTAGGYTANSRVEQLFYGLGFPADAATRSVKDFSGGWRMRLGLARTLTSSSDILLLDEPTNHLDLDAIIWLEGYLKKYQGTLIIISHDRDFLDAITNWTLHIEHGNLQRCKGNYSAFEVARAEQLRHRESALNKQRVKREHLEEFVRRFRAKANKAKQAQSRLKALAKLEDISGAHLDSPFAFEFPADDKISSPLLTMQEGSLGYDNKTVLAADLYILPGQRIGLLGANGAGKSTLMKTLAGHLPLLDGKLKWGDNLRIGYFAQHQLEALDNTETPLTHLKHLAPDIREQELRSFLGGFGFMGNQVNETVARFSGGERARLALAIIAWNRPNLLLLDEPTNHLDLDMRHALTIALQSFEGAMILVSHDRSLLRSTTDHLFLVHDGCFDPFYGDLEDYSEWLQKSRIQARKPDKLKTREKVKLPENSAQAKKEQKRVEAKKRKALSPLRNKIKSVEKELDANNQALADIKTQLSDPQMYAILEAGQLHKLTARQSSLEKEQDIIEEQWLALQEELESLQE</sequence>
<keyword evidence="2" id="KW-0547">Nucleotide-binding</keyword>
<keyword evidence="1" id="KW-0677">Repeat</keyword>
<feature type="compositionally biased region" description="Basic and acidic residues" evidence="5">
    <location>
        <begin position="532"/>
        <end position="542"/>
    </location>
</feature>
<feature type="domain" description="ABC transporter" evidence="6">
    <location>
        <begin position="5"/>
        <end position="249"/>
    </location>
</feature>
<evidence type="ECO:0000256" key="2">
    <source>
        <dbReference type="ARBA" id="ARBA00022741"/>
    </source>
</evidence>
<dbReference type="Pfam" id="PF12848">
    <property type="entry name" value="ABC_tran_Xtn"/>
    <property type="match status" value="1"/>
</dbReference>
<dbReference type="Pfam" id="PF00005">
    <property type="entry name" value="ABC_tran"/>
    <property type="match status" value="2"/>
</dbReference>
<dbReference type="InterPro" id="IPR003593">
    <property type="entry name" value="AAA+_ATPase"/>
</dbReference>
<dbReference type="PANTHER" id="PTHR19211:SF14">
    <property type="entry name" value="ATP-BINDING CASSETTE SUB-FAMILY F MEMBER 1"/>
    <property type="match status" value="1"/>
</dbReference>
<evidence type="ECO:0000256" key="1">
    <source>
        <dbReference type="ARBA" id="ARBA00022737"/>
    </source>
</evidence>
<feature type="region of interest" description="Disordered" evidence="5">
    <location>
        <begin position="532"/>
        <end position="562"/>
    </location>
</feature>
<keyword evidence="3 7" id="KW-0067">ATP-binding</keyword>
<keyword evidence="4" id="KW-0175">Coiled coil</keyword>
<name>A0A2H9TBW3_9ZZZZ</name>
<evidence type="ECO:0000313" key="7">
    <source>
        <dbReference type="EMBL" id="PJE80732.1"/>
    </source>
</evidence>
<gene>
    <name evidence="7" type="primary">yheS</name>
    <name evidence="7" type="ORF">CI610_00282</name>
</gene>
<feature type="coiled-coil region" evidence="4">
    <location>
        <begin position="571"/>
        <end position="626"/>
    </location>
</feature>
<reference evidence="7" key="1">
    <citation type="journal article" date="2017" name="Appl. Environ. Microbiol.">
        <title>Molecular characterization of an Endozoicomonas-like organism causing infection in king scallop Pecten maximus L.</title>
        <authorList>
            <person name="Cano I."/>
            <person name="van Aerle R."/>
            <person name="Ross S."/>
            <person name="Verner-Jeffreys D.W."/>
            <person name="Paley R.K."/>
            <person name="Rimmer G."/>
            <person name="Ryder D."/>
            <person name="Hooper P."/>
            <person name="Stone D."/>
            <person name="Feist S.W."/>
        </authorList>
    </citation>
    <scope>NUCLEOTIDE SEQUENCE</scope>
</reference>
<dbReference type="FunFam" id="3.40.50.300:FF:000011">
    <property type="entry name" value="Putative ABC transporter ATP-binding component"/>
    <property type="match status" value="1"/>
</dbReference>
<organism evidence="7">
    <name type="scientific">invertebrate metagenome</name>
    <dbReference type="NCBI Taxonomy" id="1711999"/>
    <lineage>
        <taxon>unclassified sequences</taxon>
        <taxon>metagenomes</taxon>
        <taxon>organismal metagenomes</taxon>
    </lineage>
</organism>
<feature type="domain" description="ABC transporter" evidence="6">
    <location>
        <begin position="311"/>
        <end position="529"/>
    </location>
</feature>
<dbReference type="GO" id="GO:0016887">
    <property type="term" value="F:ATP hydrolysis activity"/>
    <property type="evidence" value="ECO:0007669"/>
    <property type="project" value="InterPro"/>
</dbReference>
<evidence type="ECO:0000256" key="5">
    <source>
        <dbReference type="SAM" id="MobiDB-lite"/>
    </source>
</evidence>
<dbReference type="EMBL" id="NSIT01000007">
    <property type="protein sequence ID" value="PJE80732.1"/>
    <property type="molecule type" value="Genomic_DNA"/>
</dbReference>
<dbReference type="PROSITE" id="PS00211">
    <property type="entry name" value="ABC_TRANSPORTER_1"/>
    <property type="match status" value="2"/>
</dbReference>
<proteinExistence type="predicted"/>
<dbReference type="InterPro" id="IPR027417">
    <property type="entry name" value="P-loop_NTPase"/>
</dbReference>
<evidence type="ECO:0000259" key="6">
    <source>
        <dbReference type="PROSITE" id="PS50893"/>
    </source>
</evidence>
<dbReference type="InterPro" id="IPR003439">
    <property type="entry name" value="ABC_transporter-like_ATP-bd"/>
</dbReference>